<protein>
    <submittedName>
        <fullName evidence="4">Uncharacterized protein</fullName>
    </submittedName>
</protein>
<comment type="caution">
    <text evidence="4">The sequence shown here is derived from an EMBL/GenBank/DDBJ whole genome shotgun (WGS) entry which is preliminary data.</text>
</comment>
<accession>A0A7J6HYR4</accession>
<dbReference type="Pfam" id="PF00201">
    <property type="entry name" value="UDPGT"/>
    <property type="match status" value="3"/>
</dbReference>
<dbReference type="InterPro" id="IPR050481">
    <property type="entry name" value="UDP-glycosyltransf_plant"/>
</dbReference>
<dbReference type="PANTHER" id="PTHR48048:SF83">
    <property type="entry name" value="GLYCOSYLTRANSFERASE"/>
    <property type="match status" value="1"/>
</dbReference>
<dbReference type="GO" id="GO:0035251">
    <property type="term" value="F:UDP-glucosyltransferase activity"/>
    <property type="evidence" value="ECO:0007669"/>
    <property type="project" value="InterPro"/>
</dbReference>
<keyword evidence="2" id="KW-0328">Glycosyltransferase</keyword>
<organism evidence="4 5">
    <name type="scientific">Cannabis sativa</name>
    <name type="common">Hemp</name>
    <name type="synonym">Marijuana</name>
    <dbReference type="NCBI Taxonomy" id="3483"/>
    <lineage>
        <taxon>Eukaryota</taxon>
        <taxon>Viridiplantae</taxon>
        <taxon>Streptophyta</taxon>
        <taxon>Embryophyta</taxon>
        <taxon>Tracheophyta</taxon>
        <taxon>Spermatophyta</taxon>
        <taxon>Magnoliopsida</taxon>
        <taxon>eudicotyledons</taxon>
        <taxon>Gunneridae</taxon>
        <taxon>Pentapetalae</taxon>
        <taxon>rosids</taxon>
        <taxon>fabids</taxon>
        <taxon>Rosales</taxon>
        <taxon>Cannabaceae</taxon>
        <taxon>Cannabis</taxon>
    </lineage>
</organism>
<evidence type="ECO:0000313" key="4">
    <source>
        <dbReference type="EMBL" id="KAF4399858.1"/>
    </source>
</evidence>
<sequence length="1399" mass="156188">MGKAELVLIPGPGRGHMVPIVEFANELLSGDERFSVSILIISSPFENSPVRADPMPTNISQHHIQCFHVPKPSNLPPSELYHESPENYFSLYIESHKSQVKDIIVNRFTPTTPFRLAGLVVDLFCSSMNDVARELEVPSYLFFASGAAFLGFTFYLHSHQELHGAEFEKSDSEFHIPSYINSVPAKALPSFALNKQGFVAFAALSREYKKTKGIIVNTVSELESHAVCSLSDGVIPPVYTVGPLLDLKVKSRTPSDQLEYDQIMSWLNDQPPKSVVFLCFGNYGYFSEAQLREIAAGLERSGKRFLWSARKAPKDGKFSTADDTDVTEIIPREFWEKTKEVGRVCGWAPQVEVLSHPAVGGFVSHCGWNSILESMWFGVPIVTWPMYAEQQLDAFLLSRDLKLAVELRIDYRRGSDDIVSGEELERAVRCLMDGGDGDGVLVRKRVEEMSMKCRGAVLEGGSSFQSFERRNELVFIPMAGKSHLAPAVEFAYQLLKKDERFSVTFLLISSVLEQTPTPPPTISHPHIHFIPVPKPLEIPSPELMKKSFTNYLLLYIKSHASLIKDIIANRFSASSSNRLSGLVVDMFCTDIIDVAVELGVPSYLFFTCGAATLGLMLYLTSHGKLDGTEPNSEHHHISTYLNPVPKNVLPDFAFDKQDRFGSQGDQLKKTKGIIINTVLELESHAISSLLDGVNPPVYTLGPLLDVKGKINNRQSSDHDEILQWLDNQPPKSVVFLCFGNYGSFNTTQLKEIATGLERSGQRFLWSVRKRHQDNLGSTTDFENFDEALPEGFLRRTKEVGRICGWAPQVEVLRHPATGGFVSHCGWNSVLESFWFGVPIVTWPMYAEQQMNAFQLARDLELGVELTLDFKWGDEDTVVSSEEIERALQCLMDGGEGGLVRKRVEEMSEKFRDAVLEGGSSYESFGCFIEDRNELVFIPVPGKSHLAPSVEFAHELLRKDDRFSVTFLLINSSFDMSPIPMPVSSNPHIQFLRVPQPQSSQLPSRDLMKDSFVNYTILYIKSHATQIKDIIANRFSTPSSNHFSGLIVDTFCAEIIDVAVELGVPSYLFFTSGAAILGLLLYLNSNTDKLDGSESDVDHHIPSYLNPVPTNVLPTSFTDKEDMMKTQGNNIRKTKGIIVNTVLELETHAVQSLSDGVIPPLYTVGPLLDIKGKVNGRQSDRDQIMKWLDDQPPKSVVLLCFGNYGAFSTTQLKEIAIGLERSGQRFLWSVRKSQSDGTTEDYENPNEALPEGFLERTKEVGRVCGWAPQVEVLAHPATGGFVSHCGWNSILESLLFGVPIVTWPMYAEQNINAFQLVRDLELGVELTLDFRRDSGDIVITAEEVERSLRCLFNSGEGSLVRKKVEEMSDKFRKAVSKGGSSYESFRCFVEDVLANVELQN</sequence>
<gene>
    <name evidence="4" type="ORF">G4B88_021072</name>
</gene>
<dbReference type="PROSITE" id="PS00375">
    <property type="entry name" value="UDPGT"/>
    <property type="match status" value="3"/>
</dbReference>
<comment type="similarity">
    <text evidence="1">Belongs to the UDP-glycosyltransferase family.</text>
</comment>
<evidence type="ECO:0000256" key="3">
    <source>
        <dbReference type="ARBA" id="ARBA00022679"/>
    </source>
</evidence>
<dbReference type="FunFam" id="3.40.50.2000:FF:000056">
    <property type="entry name" value="Glycosyltransferase"/>
    <property type="match status" value="3"/>
</dbReference>
<dbReference type="PANTHER" id="PTHR48048">
    <property type="entry name" value="GLYCOSYLTRANSFERASE"/>
    <property type="match status" value="1"/>
</dbReference>
<dbReference type="EMBL" id="JAATIQ010000020">
    <property type="protein sequence ID" value="KAF4399858.1"/>
    <property type="molecule type" value="Genomic_DNA"/>
</dbReference>
<evidence type="ECO:0000313" key="5">
    <source>
        <dbReference type="Proteomes" id="UP000583929"/>
    </source>
</evidence>
<dbReference type="InterPro" id="IPR035595">
    <property type="entry name" value="UDP_glycos_trans_CS"/>
</dbReference>
<dbReference type="Proteomes" id="UP000583929">
    <property type="component" value="Unassembled WGS sequence"/>
</dbReference>
<dbReference type="InterPro" id="IPR002213">
    <property type="entry name" value="UDP_glucos_trans"/>
</dbReference>
<reference evidence="4 5" key="1">
    <citation type="journal article" date="2020" name="bioRxiv">
        <title>Sequence and annotation of 42 cannabis genomes reveals extensive copy number variation in cannabinoid synthesis and pathogen resistance genes.</title>
        <authorList>
            <person name="Mckernan K.J."/>
            <person name="Helbert Y."/>
            <person name="Kane L.T."/>
            <person name="Ebling H."/>
            <person name="Zhang L."/>
            <person name="Liu B."/>
            <person name="Eaton Z."/>
            <person name="Mclaughlin S."/>
            <person name="Kingan S."/>
            <person name="Baybayan P."/>
            <person name="Concepcion G."/>
            <person name="Jordan M."/>
            <person name="Riva A."/>
            <person name="Barbazuk W."/>
            <person name="Harkins T."/>
        </authorList>
    </citation>
    <scope>NUCLEOTIDE SEQUENCE [LARGE SCALE GENOMIC DNA]</scope>
    <source>
        <strain evidence="5">cv. Jamaican Lion 4</strain>
        <tissue evidence="4">Leaf</tissue>
    </source>
</reference>
<dbReference type="Gene3D" id="3.40.50.2000">
    <property type="entry name" value="Glycogen Phosphorylase B"/>
    <property type="match status" value="6"/>
</dbReference>
<name>A0A7J6HYR4_CANSA</name>
<proteinExistence type="inferred from homology"/>
<keyword evidence="3" id="KW-0808">Transferase</keyword>
<evidence type="ECO:0000256" key="1">
    <source>
        <dbReference type="ARBA" id="ARBA00009995"/>
    </source>
</evidence>
<keyword evidence="5" id="KW-1185">Reference proteome</keyword>
<dbReference type="SUPFAM" id="SSF53756">
    <property type="entry name" value="UDP-Glycosyltransferase/glycogen phosphorylase"/>
    <property type="match status" value="3"/>
</dbReference>
<evidence type="ECO:0000256" key="2">
    <source>
        <dbReference type="ARBA" id="ARBA00022676"/>
    </source>
</evidence>
<dbReference type="CDD" id="cd03784">
    <property type="entry name" value="GT1_Gtf-like"/>
    <property type="match status" value="3"/>
</dbReference>